<dbReference type="RefSeq" id="WP_190014154.1">
    <property type="nucleotide sequence ID" value="NZ_FQZV01000008.1"/>
</dbReference>
<evidence type="ECO:0000313" key="3">
    <source>
        <dbReference type="EMBL" id="SHI85784.1"/>
    </source>
</evidence>
<keyword evidence="1" id="KW-0812">Transmembrane</keyword>
<evidence type="ECO:0000259" key="2">
    <source>
        <dbReference type="Pfam" id="PF08239"/>
    </source>
</evidence>
<protein>
    <submittedName>
        <fullName evidence="3">SH3 domain-containing protein</fullName>
    </submittedName>
</protein>
<sequence>MSKNKLEKPFRTMNRYMEQMDRISSLTAIASRLNIATMFETPISRLLQQQDYIANLFKSTEFASAFSYAEKMDKLFPRIEKLVLPNAAVFSEVQRVLDIVNTPAIREAILYANRIEGIMPKRLGSMFENSIAILERINFNNSRLSSIIDSLNTYQNLFQNIINTSAYNNLLGNLFPEGEYSQLFNDFDSEIDEVSLTSIEEEELANDITEIYSSSNWQQRLNAAIIKWQEKNPIVMRVLQAIVTIITIISGIVTIAGFVHQATVVSDKAAIREEPSKTAPIVYTVTKNEIVTIISEERYWYQVEYVPLKVEDEDKKTVYRGYIAKRTTVKSIETKSTSAAEDDGLE</sequence>
<feature type="transmembrane region" description="Helical" evidence="1">
    <location>
        <begin position="238"/>
        <end position="259"/>
    </location>
</feature>
<gene>
    <name evidence="3" type="ORF">SAMN02745975_00768</name>
</gene>
<organism evidence="3 4">
    <name type="scientific">Geosporobacter subterraneus DSM 17957</name>
    <dbReference type="NCBI Taxonomy" id="1121919"/>
    <lineage>
        <taxon>Bacteria</taxon>
        <taxon>Bacillati</taxon>
        <taxon>Bacillota</taxon>
        <taxon>Clostridia</taxon>
        <taxon>Peptostreptococcales</taxon>
        <taxon>Thermotaleaceae</taxon>
        <taxon>Geosporobacter</taxon>
    </lineage>
</organism>
<name>A0A1M6EK13_9FIRM</name>
<proteinExistence type="predicted"/>
<keyword evidence="4" id="KW-1185">Reference proteome</keyword>
<dbReference type="AlphaFoldDB" id="A0A1M6EK13"/>
<evidence type="ECO:0000313" key="4">
    <source>
        <dbReference type="Proteomes" id="UP000184536"/>
    </source>
</evidence>
<accession>A0A1M6EK13</accession>
<reference evidence="4" key="1">
    <citation type="submission" date="2016-11" db="EMBL/GenBank/DDBJ databases">
        <authorList>
            <person name="Varghese N."/>
            <person name="Submissions S."/>
        </authorList>
    </citation>
    <scope>NUCLEOTIDE SEQUENCE [LARGE SCALE GENOMIC DNA]</scope>
    <source>
        <strain evidence="4">DSM 17957</strain>
    </source>
</reference>
<evidence type="ECO:0000256" key="1">
    <source>
        <dbReference type="SAM" id="Phobius"/>
    </source>
</evidence>
<dbReference type="STRING" id="1121919.SAMN02745975_00768"/>
<keyword evidence="1" id="KW-1133">Transmembrane helix</keyword>
<dbReference type="Proteomes" id="UP000184536">
    <property type="component" value="Unassembled WGS sequence"/>
</dbReference>
<dbReference type="Gene3D" id="2.30.30.40">
    <property type="entry name" value="SH3 Domains"/>
    <property type="match status" value="1"/>
</dbReference>
<dbReference type="EMBL" id="FQZV01000008">
    <property type="protein sequence ID" value="SHI85784.1"/>
    <property type="molecule type" value="Genomic_DNA"/>
</dbReference>
<feature type="domain" description="SH3b" evidence="2">
    <location>
        <begin position="269"/>
        <end position="326"/>
    </location>
</feature>
<dbReference type="InterPro" id="IPR003646">
    <property type="entry name" value="SH3-like_bac-type"/>
</dbReference>
<keyword evidence="1" id="KW-0472">Membrane</keyword>
<dbReference type="Pfam" id="PF08239">
    <property type="entry name" value="SH3_3"/>
    <property type="match status" value="1"/>
</dbReference>